<name>A0AAV5FA80_ELECO</name>
<dbReference type="InterPro" id="IPR051708">
    <property type="entry name" value="Plant_Aspart_Prot_A1"/>
</dbReference>
<evidence type="ECO:0000256" key="5">
    <source>
        <dbReference type="ARBA" id="ARBA00023180"/>
    </source>
</evidence>
<evidence type="ECO:0000256" key="6">
    <source>
        <dbReference type="PIRSR" id="PIRSR601461-1"/>
    </source>
</evidence>
<organism evidence="10 11">
    <name type="scientific">Eleusine coracana subsp. coracana</name>
    <dbReference type="NCBI Taxonomy" id="191504"/>
    <lineage>
        <taxon>Eukaryota</taxon>
        <taxon>Viridiplantae</taxon>
        <taxon>Streptophyta</taxon>
        <taxon>Embryophyta</taxon>
        <taxon>Tracheophyta</taxon>
        <taxon>Spermatophyta</taxon>
        <taxon>Magnoliopsida</taxon>
        <taxon>Liliopsida</taxon>
        <taxon>Poales</taxon>
        <taxon>Poaceae</taxon>
        <taxon>PACMAD clade</taxon>
        <taxon>Chloridoideae</taxon>
        <taxon>Cynodonteae</taxon>
        <taxon>Eleusininae</taxon>
        <taxon>Eleusine</taxon>
    </lineage>
</organism>
<dbReference type="InterPro" id="IPR032799">
    <property type="entry name" value="TAXi_C"/>
</dbReference>
<dbReference type="InterPro" id="IPR032861">
    <property type="entry name" value="TAXi_N"/>
</dbReference>
<dbReference type="InterPro" id="IPR001461">
    <property type="entry name" value="Aspartic_peptidase_A1"/>
</dbReference>
<keyword evidence="11" id="KW-1185">Reference proteome</keyword>
<dbReference type="PANTHER" id="PTHR47967">
    <property type="entry name" value="OS07G0603500 PROTEIN-RELATED"/>
    <property type="match status" value="1"/>
</dbReference>
<dbReference type="GO" id="GO:0004190">
    <property type="term" value="F:aspartic-type endopeptidase activity"/>
    <property type="evidence" value="ECO:0007669"/>
    <property type="project" value="UniProtKB-KW"/>
</dbReference>
<keyword evidence="5" id="KW-0325">Glycoprotein</keyword>
<keyword evidence="4 7" id="KW-0378">Hydrolase</keyword>
<dbReference type="InterPro" id="IPR021109">
    <property type="entry name" value="Peptidase_aspartic_dom_sf"/>
</dbReference>
<dbReference type="FunFam" id="2.40.70.10:FF:000033">
    <property type="entry name" value="Aspartyl protease family protein"/>
    <property type="match status" value="1"/>
</dbReference>
<keyword evidence="2 7" id="KW-0645">Protease</keyword>
<dbReference type="EMBL" id="BQKI01000084">
    <property type="protein sequence ID" value="GJN32548.1"/>
    <property type="molecule type" value="Genomic_DNA"/>
</dbReference>
<evidence type="ECO:0000256" key="8">
    <source>
        <dbReference type="SAM" id="MobiDB-lite"/>
    </source>
</evidence>
<evidence type="ECO:0000313" key="10">
    <source>
        <dbReference type="EMBL" id="GJN32548.1"/>
    </source>
</evidence>
<dbReference type="SUPFAM" id="SSF50630">
    <property type="entry name" value="Acid proteases"/>
    <property type="match status" value="1"/>
</dbReference>
<feature type="active site" evidence="6">
    <location>
        <position position="205"/>
    </location>
</feature>
<dbReference type="InterPro" id="IPR001969">
    <property type="entry name" value="Aspartic_peptidase_AS"/>
</dbReference>
<evidence type="ECO:0000256" key="7">
    <source>
        <dbReference type="RuleBase" id="RU000454"/>
    </source>
</evidence>
<evidence type="ECO:0000259" key="9">
    <source>
        <dbReference type="PROSITE" id="PS51767"/>
    </source>
</evidence>
<dbReference type="CDD" id="cd05476">
    <property type="entry name" value="pepsin_A_like_plant"/>
    <property type="match status" value="1"/>
</dbReference>
<dbReference type="PANTHER" id="PTHR47967:SF68">
    <property type="entry name" value="OS07G0533000 PROTEIN"/>
    <property type="match status" value="1"/>
</dbReference>
<evidence type="ECO:0000256" key="4">
    <source>
        <dbReference type="ARBA" id="ARBA00022801"/>
    </source>
</evidence>
<comment type="similarity">
    <text evidence="1 7">Belongs to the peptidase A1 family.</text>
</comment>
<proteinExistence type="inferred from homology"/>
<gene>
    <name evidence="10" type="primary">gb21062</name>
    <name evidence="10" type="ORF">PR202_gb21062</name>
</gene>
<evidence type="ECO:0000313" key="11">
    <source>
        <dbReference type="Proteomes" id="UP001054889"/>
    </source>
</evidence>
<evidence type="ECO:0000256" key="3">
    <source>
        <dbReference type="ARBA" id="ARBA00022750"/>
    </source>
</evidence>
<dbReference type="Gene3D" id="2.40.70.10">
    <property type="entry name" value="Acid Proteases"/>
    <property type="match status" value="2"/>
</dbReference>
<reference evidence="10" key="2">
    <citation type="submission" date="2021-12" db="EMBL/GenBank/DDBJ databases">
        <title>Resequencing data analysis of finger millet.</title>
        <authorList>
            <person name="Hatakeyama M."/>
            <person name="Aluri S."/>
            <person name="Balachadran M.T."/>
            <person name="Sivarajan S.R."/>
            <person name="Poveda L."/>
            <person name="Shimizu-Inatsugi R."/>
            <person name="Schlapbach R."/>
            <person name="Sreeman S.M."/>
            <person name="Shimizu K.K."/>
        </authorList>
    </citation>
    <scope>NUCLEOTIDE SEQUENCE</scope>
</reference>
<evidence type="ECO:0000256" key="2">
    <source>
        <dbReference type="ARBA" id="ARBA00022670"/>
    </source>
</evidence>
<dbReference type="PROSITE" id="PS00141">
    <property type="entry name" value="ASP_PROTEASE"/>
    <property type="match status" value="1"/>
</dbReference>
<dbReference type="GO" id="GO:0005576">
    <property type="term" value="C:extracellular region"/>
    <property type="evidence" value="ECO:0007669"/>
    <property type="project" value="TreeGrafter"/>
</dbReference>
<feature type="region of interest" description="Disordered" evidence="8">
    <location>
        <begin position="89"/>
        <end position="113"/>
    </location>
</feature>
<reference evidence="10" key="1">
    <citation type="journal article" date="2018" name="DNA Res.">
        <title>Multiple hybrid de novo genome assembly of finger millet, an orphan allotetraploid crop.</title>
        <authorList>
            <person name="Hatakeyama M."/>
            <person name="Aluri S."/>
            <person name="Balachadran M.T."/>
            <person name="Sivarajan S.R."/>
            <person name="Patrignani A."/>
            <person name="Gruter S."/>
            <person name="Poveda L."/>
            <person name="Shimizu-Inatsugi R."/>
            <person name="Baeten J."/>
            <person name="Francoijs K.J."/>
            <person name="Nataraja K.N."/>
            <person name="Reddy Y.A.N."/>
            <person name="Phadnis S."/>
            <person name="Ravikumar R.L."/>
            <person name="Schlapbach R."/>
            <person name="Sreeman S.M."/>
            <person name="Shimizu K.K."/>
        </authorList>
    </citation>
    <scope>NUCLEOTIDE SEQUENCE</scope>
</reference>
<dbReference type="PRINTS" id="PR00792">
    <property type="entry name" value="PEPSIN"/>
</dbReference>
<feature type="domain" description="Peptidase A1" evidence="9">
    <location>
        <begin position="187"/>
        <end position="505"/>
    </location>
</feature>
<comment type="caution">
    <text evidence="10">The sequence shown here is derived from an EMBL/GenBank/DDBJ whole genome shotgun (WGS) entry which is preliminary data.</text>
</comment>
<dbReference type="PROSITE" id="PS51767">
    <property type="entry name" value="PEPTIDASE_A1"/>
    <property type="match status" value="1"/>
</dbReference>
<dbReference type="Proteomes" id="UP001054889">
    <property type="component" value="Unassembled WGS sequence"/>
</dbReference>
<dbReference type="Pfam" id="PF14541">
    <property type="entry name" value="TAXi_C"/>
    <property type="match status" value="1"/>
</dbReference>
<accession>A0AAV5FA80</accession>
<evidence type="ECO:0000256" key="1">
    <source>
        <dbReference type="ARBA" id="ARBA00007447"/>
    </source>
</evidence>
<dbReference type="InterPro" id="IPR033121">
    <property type="entry name" value="PEPTIDASE_A1"/>
</dbReference>
<dbReference type="InterPro" id="IPR034161">
    <property type="entry name" value="Pepsin-like_plant"/>
</dbReference>
<protein>
    <recommendedName>
        <fullName evidence="9">Peptidase A1 domain-containing protein</fullName>
    </recommendedName>
</protein>
<dbReference type="GO" id="GO:0006508">
    <property type="term" value="P:proteolysis"/>
    <property type="evidence" value="ECO:0007669"/>
    <property type="project" value="UniProtKB-KW"/>
</dbReference>
<sequence>MESVMAVKSSPCLARDEIGVGNNQATGKSISAAWHEGRSPGRRSEWGHAAELVELHLVNFRGAFLATRVGGLDGLAGSWRPSVPLGRPGRWLRGGGGRTSSASCRSSREAVGRRLLRQPASTRSAIVEGRGNPRLGGADTAEPELVGHRLAIVLIRAEKTTGPAAESSSTSSSLGLQALVENGAGAFLINLSIGTPPLAFPAFLDTGSDLTWTQCFPCTECFHQPTPLYDPSASSTFSNLPCTSAPCQSLPAAFRACNATGCVYDYCYAVGFTAGYLAADTLAIGGVSFPGVAFGCSTANGGPMDGASGIVGLGRGPLSLVSQLGVTRFSYCLRSDYSDAGASPILFGSAVANNLTGDKVQSTPLVQNPVAGAGGLIVDSGTTFTYLAEAGYAVVRQAFLSQTAGLLTAVSGAPFDFDLCFAVDETTGGTSSVDELPFPRLVLHFAGGAEYVVPRKSYFDAVDERGGVACLLVLPTRGHVSVIGNVMQMDLQVLYDLEAGALSFAPADCARV</sequence>
<feature type="active site" evidence="6">
    <location>
        <position position="379"/>
    </location>
</feature>
<dbReference type="Pfam" id="PF14543">
    <property type="entry name" value="TAXi_N"/>
    <property type="match status" value="1"/>
</dbReference>
<dbReference type="AlphaFoldDB" id="A0AAV5FA80"/>
<keyword evidence="3 7" id="KW-0064">Aspartyl protease</keyword>